<feature type="non-terminal residue" evidence="11">
    <location>
        <position position="1"/>
    </location>
</feature>
<accession>A0A099YUX2</accession>
<gene>
    <name evidence="11" type="ORF">N309_02877</name>
</gene>
<dbReference type="InterPro" id="IPR015366">
    <property type="entry name" value="S53_propep"/>
</dbReference>
<evidence type="ECO:0000256" key="6">
    <source>
        <dbReference type="ARBA" id="ARBA00022837"/>
    </source>
</evidence>
<comment type="caution">
    <text evidence="8">Lacks conserved residue(s) required for the propagation of feature annotation.</text>
</comment>
<dbReference type="InterPro" id="IPR050819">
    <property type="entry name" value="Tripeptidyl-peptidase_I"/>
</dbReference>
<dbReference type="PANTHER" id="PTHR14218">
    <property type="entry name" value="PROTEASE S8 TRIPEPTIDYL PEPTIDASE I CLN2"/>
    <property type="match status" value="1"/>
</dbReference>
<evidence type="ECO:0000313" key="11">
    <source>
        <dbReference type="EMBL" id="KGL73979.1"/>
    </source>
</evidence>
<comment type="cofactor">
    <cofactor evidence="1">
        <name>Ca(2+)</name>
        <dbReference type="ChEBI" id="CHEBI:29108"/>
    </cofactor>
</comment>
<dbReference type="AlphaFoldDB" id="A0A099YUX2"/>
<evidence type="ECO:0000256" key="2">
    <source>
        <dbReference type="ARBA" id="ARBA00022670"/>
    </source>
</evidence>
<keyword evidence="3" id="KW-0479">Metal-binding</keyword>
<evidence type="ECO:0000256" key="8">
    <source>
        <dbReference type="PROSITE-ProRule" id="PRU01032"/>
    </source>
</evidence>
<protein>
    <submittedName>
        <fullName evidence="11">Tripeptidyl-peptidase 1</fullName>
    </submittedName>
</protein>
<dbReference type="GO" id="GO:0007417">
    <property type="term" value="P:central nervous system development"/>
    <property type="evidence" value="ECO:0007669"/>
    <property type="project" value="TreeGrafter"/>
</dbReference>
<reference evidence="11 12" key="1">
    <citation type="submission" date="2014-06" db="EMBL/GenBank/DDBJ databases">
        <title>Genome evolution of avian class.</title>
        <authorList>
            <person name="Zhang G."/>
            <person name="Li C."/>
        </authorList>
    </citation>
    <scope>NUCLEOTIDE SEQUENCE [LARGE SCALE GENOMIC DNA]</scope>
    <source>
        <strain evidence="11">BGI_N309</strain>
    </source>
</reference>
<evidence type="ECO:0000256" key="9">
    <source>
        <dbReference type="SAM" id="MobiDB-lite"/>
    </source>
</evidence>
<dbReference type="GO" id="GO:0006508">
    <property type="term" value="P:proteolysis"/>
    <property type="evidence" value="ECO:0007669"/>
    <property type="project" value="UniProtKB-KW"/>
</dbReference>
<name>A0A099YUX2_TINGU</name>
<dbReference type="Gene3D" id="3.40.50.200">
    <property type="entry name" value="Peptidase S8/S53 domain"/>
    <property type="match status" value="1"/>
</dbReference>
<dbReference type="Pfam" id="PF09286">
    <property type="entry name" value="Pro-kuma_activ"/>
    <property type="match status" value="1"/>
</dbReference>
<evidence type="ECO:0000259" key="10">
    <source>
        <dbReference type="PROSITE" id="PS51695"/>
    </source>
</evidence>
<dbReference type="InterPro" id="IPR036852">
    <property type="entry name" value="Peptidase_S8/S53_dom_sf"/>
</dbReference>
<dbReference type="PANTHER" id="PTHR14218:SF15">
    <property type="entry name" value="TRIPEPTIDYL-PEPTIDASE 1"/>
    <property type="match status" value="1"/>
</dbReference>
<dbReference type="GO" id="GO:0008240">
    <property type="term" value="F:tripeptidyl-peptidase activity"/>
    <property type="evidence" value="ECO:0007669"/>
    <property type="project" value="TreeGrafter"/>
</dbReference>
<feature type="domain" description="Peptidase S53" evidence="10">
    <location>
        <begin position="102"/>
        <end position="333"/>
    </location>
</feature>
<evidence type="ECO:0000256" key="3">
    <source>
        <dbReference type="ARBA" id="ARBA00022723"/>
    </source>
</evidence>
<dbReference type="SUPFAM" id="SSF52743">
    <property type="entry name" value="Subtilisin-like"/>
    <property type="match status" value="1"/>
</dbReference>
<keyword evidence="7" id="KW-0865">Zymogen</keyword>
<keyword evidence="5" id="KW-0720">Serine protease</keyword>
<dbReference type="EMBL" id="KL886560">
    <property type="protein sequence ID" value="KGL73979.1"/>
    <property type="molecule type" value="Genomic_DNA"/>
</dbReference>
<keyword evidence="4" id="KW-0378">Hydrolase</keyword>
<evidence type="ECO:0000256" key="1">
    <source>
        <dbReference type="ARBA" id="ARBA00001913"/>
    </source>
</evidence>
<sequence length="333" mass="35046">GRYLSLEQVRELVQPSPAALMTVLKWLQGHGVGSCSTVSTLDFLECRMPTRPHSNGCSAAARRVVCSRSEMDWPGGRAHLGPPAPSSPFGRRMRLPPPACGVGQRTCGREAEIVGDSPAGCGEEMDQAGHRQQGGALQTHPGHGNGQHEACRDAAAELLQMGPAALPAAASISAAAGACRPLQPCALQAPAMGQAKPAPSLPAGRHESQEPFLAWLLLLSNMSALPGVHSVSYGDDEDSLSRAYLQRVNVEFMKAAARGLTVLFASGDDGAGCRRVSRGNHTFRPSFPASSPYVTTVGGTSFKNPFLVTAEVTDYISGGGFSNVFPMPEYQVR</sequence>
<keyword evidence="2" id="KW-0645">Protease</keyword>
<organism evidence="11 12">
    <name type="scientific">Tinamus guttatus</name>
    <name type="common">White-throated tinamou</name>
    <dbReference type="NCBI Taxonomy" id="94827"/>
    <lineage>
        <taxon>Eukaryota</taxon>
        <taxon>Metazoa</taxon>
        <taxon>Chordata</taxon>
        <taxon>Craniata</taxon>
        <taxon>Vertebrata</taxon>
        <taxon>Euteleostomi</taxon>
        <taxon>Archelosauria</taxon>
        <taxon>Archosauria</taxon>
        <taxon>Dinosauria</taxon>
        <taxon>Saurischia</taxon>
        <taxon>Theropoda</taxon>
        <taxon>Coelurosauria</taxon>
        <taxon>Aves</taxon>
        <taxon>Palaeognathae</taxon>
        <taxon>Tinamiformes</taxon>
        <taxon>Tinamidae</taxon>
        <taxon>Tinamus</taxon>
    </lineage>
</organism>
<dbReference type="PROSITE" id="PS51695">
    <property type="entry name" value="SEDOLISIN"/>
    <property type="match status" value="1"/>
</dbReference>
<keyword evidence="6" id="KW-0106">Calcium</keyword>
<dbReference type="GO" id="GO:0046872">
    <property type="term" value="F:metal ion binding"/>
    <property type="evidence" value="ECO:0007669"/>
    <property type="project" value="UniProtKB-KW"/>
</dbReference>
<evidence type="ECO:0000256" key="4">
    <source>
        <dbReference type="ARBA" id="ARBA00022801"/>
    </source>
</evidence>
<evidence type="ECO:0000256" key="7">
    <source>
        <dbReference type="ARBA" id="ARBA00023145"/>
    </source>
</evidence>
<evidence type="ECO:0000313" key="12">
    <source>
        <dbReference type="Proteomes" id="UP000053641"/>
    </source>
</evidence>
<keyword evidence="12" id="KW-1185">Reference proteome</keyword>
<evidence type="ECO:0000256" key="5">
    <source>
        <dbReference type="ARBA" id="ARBA00022825"/>
    </source>
</evidence>
<feature type="non-terminal residue" evidence="11">
    <location>
        <position position="333"/>
    </location>
</feature>
<dbReference type="InterPro" id="IPR030400">
    <property type="entry name" value="Sedolisin_dom"/>
</dbReference>
<dbReference type="STRING" id="94827.A0A099YUX2"/>
<proteinExistence type="predicted"/>
<dbReference type="GO" id="GO:0004252">
    <property type="term" value="F:serine-type endopeptidase activity"/>
    <property type="evidence" value="ECO:0007669"/>
    <property type="project" value="InterPro"/>
</dbReference>
<feature type="region of interest" description="Disordered" evidence="9">
    <location>
        <begin position="124"/>
        <end position="149"/>
    </location>
</feature>
<dbReference type="Proteomes" id="UP000053641">
    <property type="component" value="Unassembled WGS sequence"/>
</dbReference>